<evidence type="ECO:0000256" key="11">
    <source>
        <dbReference type="ARBA" id="ARBA00022692"/>
    </source>
</evidence>
<keyword evidence="8" id="KW-1003">Cell membrane</keyword>
<feature type="transmembrane region" description="Helical" evidence="19">
    <location>
        <begin position="176"/>
        <end position="198"/>
    </location>
</feature>
<dbReference type="PROSITE" id="PS01315">
    <property type="entry name" value="CDS"/>
    <property type="match status" value="1"/>
</dbReference>
<organism evidence="20 21">
    <name type="scientific">Sphingobacterium kitahiroshimense</name>
    <dbReference type="NCBI Taxonomy" id="470446"/>
    <lineage>
        <taxon>Bacteria</taxon>
        <taxon>Pseudomonadati</taxon>
        <taxon>Bacteroidota</taxon>
        <taxon>Sphingobacteriia</taxon>
        <taxon>Sphingobacteriales</taxon>
        <taxon>Sphingobacteriaceae</taxon>
        <taxon>Sphingobacterium</taxon>
    </lineage>
</organism>
<accession>A0ABV0BR00</accession>
<keyword evidence="10 18" id="KW-0808">Transferase</keyword>
<dbReference type="EC" id="2.7.7.41" evidence="6 18"/>
<dbReference type="PANTHER" id="PTHR46382:SF1">
    <property type="entry name" value="PHOSPHATIDATE CYTIDYLYLTRANSFERASE"/>
    <property type="match status" value="1"/>
</dbReference>
<feature type="transmembrane region" description="Helical" evidence="19">
    <location>
        <begin position="41"/>
        <end position="71"/>
    </location>
</feature>
<evidence type="ECO:0000256" key="15">
    <source>
        <dbReference type="ARBA" id="ARBA00023136"/>
    </source>
</evidence>
<evidence type="ECO:0000256" key="3">
    <source>
        <dbReference type="ARBA" id="ARBA00005119"/>
    </source>
</evidence>
<dbReference type="PANTHER" id="PTHR46382">
    <property type="entry name" value="PHOSPHATIDATE CYTIDYLYLTRANSFERASE"/>
    <property type="match status" value="1"/>
</dbReference>
<comment type="pathway">
    <text evidence="3 18">Phospholipid metabolism; CDP-diacylglycerol biosynthesis; CDP-diacylglycerol from sn-glycerol 3-phosphate: step 3/3.</text>
</comment>
<feature type="transmembrane region" description="Helical" evidence="19">
    <location>
        <begin position="114"/>
        <end position="131"/>
    </location>
</feature>
<comment type="catalytic activity">
    <reaction evidence="1 18">
        <text>a 1,2-diacyl-sn-glycero-3-phosphate + CTP + H(+) = a CDP-1,2-diacyl-sn-glycerol + diphosphate</text>
        <dbReference type="Rhea" id="RHEA:16229"/>
        <dbReference type="ChEBI" id="CHEBI:15378"/>
        <dbReference type="ChEBI" id="CHEBI:33019"/>
        <dbReference type="ChEBI" id="CHEBI:37563"/>
        <dbReference type="ChEBI" id="CHEBI:58332"/>
        <dbReference type="ChEBI" id="CHEBI:58608"/>
        <dbReference type="EC" id="2.7.7.41"/>
    </reaction>
</comment>
<dbReference type="RefSeq" id="WP_132771908.1">
    <property type="nucleotide sequence ID" value="NZ_JAOQNK010000001.1"/>
</dbReference>
<evidence type="ECO:0000256" key="7">
    <source>
        <dbReference type="ARBA" id="ARBA00019373"/>
    </source>
</evidence>
<keyword evidence="11 18" id="KW-0812">Transmembrane</keyword>
<keyword evidence="16" id="KW-0594">Phospholipid biosynthesis</keyword>
<evidence type="ECO:0000256" key="14">
    <source>
        <dbReference type="ARBA" id="ARBA00023098"/>
    </source>
</evidence>
<protein>
    <recommendedName>
        <fullName evidence="7 18">Phosphatidate cytidylyltransferase</fullName>
        <ecNumber evidence="6 18">2.7.7.41</ecNumber>
    </recommendedName>
</protein>
<evidence type="ECO:0000256" key="9">
    <source>
        <dbReference type="ARBA" id="ARBA00022516"/>
    </source>
</evidence>
<evidence type="ECO:0000256" key="10">
    <source>
        <dbReference type="ARBA" id="ARBA00022679"/>
    </source>
</evidence>
<evidence type="ECO:0000313" key="20">
    <source>
        <dbReference type="EMBL" id="MEN5375802.1"/>
    </source>
</evidence>
<evidence type="ECO:0000313" key="21">
    <source>
        <dbReference type="Proteomes" id="UP001409291"/>
    </source>
</evidence>
<evidence type="ECO:0000256" key="2">
    <source>
        <dbReference type="ARBA" id="ARBA00004651"/>
    </source>
</evidence>
<keyword evidence="14" id="KW-0443">Lipid metabolism</keyword>
<keyword evidence="13 19" id="KW-1133">Transmembrane helix</keyword>
<evidence type="ECO:0000256" key="16">
    <source>
        <dbReference type="ARBA" id="ARBA00023209"/>
    </source>
</evidence>
<evidence type="ECO:0000256" key="18">
    <source>
        <dbReference type="RuleBase" id="RU003938"/>
    </source>
</evidence>
<comment type="similarity">
    <text evidence="5 18">Belongs to the CDS family.</text>
</comment>
<comment type="subcellular location">
    <subcellularLocation>
        <location evidence="2">Cell membrane</location>
        <topology evidence="2">Multi-pass membrane protein</topology>
    </subcellularLocation>
</comment>
<dbReference type="GO" id="GO:0004605">
    <property type="term" value="F:phosphatidate cytidylyltransferase activity"/>
    <property type="evidence" value="ECO:0007669"/>
    <property type="project" value="UniProtKB-EC"/>
</dbReference>
<evidence type="ECO:0000256" key="12">
    <source>
        <dbReference type="ARBA" id="ARBA00022695"/>
    </source>
</evidence>
<evidence type="ECO:0000256" key="13">
    <source>
        <dbReference type="ARBA" id="ARBA00022989"/>
    </source>
</evidence>
<keyword evidence="17" id="KW-1208">Phospholipid metabolism</keyword>
<evidence type="ECO:0000256" key="19">
    <source>
        <dbReference type="SAM" id="Phobius"/>
    </source>
</evidence>
<comment type="pathway">
    <text evidence="4">Lipid metabolism.</text>
</comment>
<evidence type="ECO:0000256" key="5">
    <source>
        <dbReference type="ARBA" id="ARBA00010185"/>
    </source>
</evidence>
<dbReference type="InterPro" id="IPR000374">
    <property type="entry name" value="PC_trans"/>
</dbReference>
<evidence type="ECO:0000256" key="8">
    <source>
        <dbReference type="ARBA" id="ARBA00022475"/>
    </source>
</evidence>
<name>A0ABV0BR00_9SPHI</name>
<sequence length="241" mass="27555">MYLIIGSILFLFFGIGSLVTQYINKQSKLRQANERWLKLVLYFVILIMVFSCIYFELTVSLAICIGIIGLFEISKAHIFSNKRIIFFFFSVFIYLTILFAFIKFSDNTLTENVCFVYFTVVTFDGFSQLTGQLFGKRKLLPQISPNKTFEGLLGGLILTTSTSFFFFQYIDFSIGQTIATAISICFTALTGDLLASLLKRKYQIKDYSKLIPGHGGILDRFDSFIFSGAMYWLADLFKEIL</sequence>
<keyword evidence="21" id="KW-1185">Reference proteome</keyword>
<proteinExistence type="inferred from homology"/>
<feature type="transmembrane region" description="Helical" evidence="19">
    <location>
        <begin position="152"/>
        <end position="170"/>
    </location>
</feature>
<feature type="transmembrane region" description="Helical" evidence="19">
    <location>
        <begin position="83"/>
        <end position="102"/>
    </location>
</feature>
<evidence type="ECO:0000256" key="4">
    <source>
        <dbReference type="ARBA" id="ARBA00005189"/>
    </source>
</evidence>
<evidence type="ECO:0000256" key="6">
    <source>
        <dbReference type="ARBA" id="ARBA00012487"/>
    </source>
</evidence>
<dbReference type="Pfam" id="PF01148">
    <property type="entry name" value="CTP_transf_1"/>
    <property type="match status" value="1"/>
</dbReference>
<reference evidence="20 21" key="1">
    <citation type="submission" date="2024-04" db="EMBL/GenBank/DDBJ databases">
        <title>WGS of bacteria from Torrens River.</title>
        <authorList>
            <person name="Wyrsch E.R."/>
            <person name="Drigo B."/>
        </authorList>
    </citation>
    <scope>NUCLEOTIDE SEQUENCE [LARGE SCALE GENOMIC DNA]</scope>
    <source>
        <strain evidence="20 21">TWI391</strain>
    </source>
</reference>
<evidence type="ECO:0000256" key="1">
    <source>
        <dbReference type="ARBA" id="ARBA00001698"/>
    </source>
</evidence>
<dbReference type="EMBL" id="JBDJNQ010000001">
    <property type="protein sequence ID" value="MEN5375802.1"/>
    <property type="molecule type" value="Genomic_DNA"/>
</dbReference>
<keyword evidence="9" id="KW-0444">Lipid biosynthesis</keyword>
<keyword evidence="15 19" id="KW-0472">Membrane</keyword>
<keyword evidence="12 18" id="KW-0548">Nucleotidyltransferase</keyword>
<comment type="caution">
    <text evidence="20">The sequence shown here is derived from an EMBL/GenBank/DDBJ whole genome shotgun (WGS) entry which is preliminary data.</text>
</comment>
<dbReference type="Proteomes" id="UP001409291">
    <property type="component" value="Unassembled WGS sequence"/>
</dbReference>
<evidence type="ECO:0000256" key="17">
    <source>
        <dbReference type="ARBA" id="ARBA00023264"/>
    </source>
</evidence>
<gene>
    <name evidence="20" type="ORF">ABE541_00845</name>
</gene>